<sequence length="429" mass="49703">MDISVSVPGLFRHLLPRCSPCRRLVAADLSDNLIKLAAKKYPHPKIEYLQLDIVGDVEGFVAEQGQFQRVYSFATLHWVKDKRLAMLNFEKLLTPGGEFFLVMLGGSLIHDLYKAMMNSPRWTKYNKLPATTETHCRRFAKRMSQQMESTLPEHHDAELFEQRSERYAPSSAAILNAFHNAFKVCDDQEQQQFIDVGCGPGNFTFKYLLPRLPPCRRLVAADYSENMLKLAAEKFPHPKVNYLPLDIVGDVDGFVREQGQFQRVYSFFMLQWVRDQRLAMRNFEKLMAPGGEFFMVLLTTSHFADLSKVMMEHPQWGKYREVIEALLPAISGTRDIETLRKYARDLIKFTDLIPLACEVFPYPAAKQTKDEMIQNFLSFNAVYPLLSDEEKQELRQFVTDFTEKLWAESNERKDMDRKVVVIHAQKALH</sequence>
<feature type="domain" description="Methyltransferase type 11" evidence="1">
    <location>
        <begin position="18"/>
        <end position="100"/>
    </location>
</feature>
<organism evidence="2 3">
    <name type="scientific">Amblyomma americanum</name>
    <name type="common">Lone star tick</name>
    <dbReference type="NCBI Taxonomy" id="6943"/>
    <lineage>
        <taxon>Eukaryota</taxon>
        <taxon>Metazoa</taxon>
        <taxon>Ecdysozoa</taxon>
        <taxon>Arthropoda</taxon>
        <taxon>Chelicerata</taxon>
        <taxon>Arachnida</taxon>
        <taxon>Acari</taxon>
        <taxon>Parasitiformes</taxon>
        <taxon>Ixodida</taxon>
        <taxon>Ixodoidea</taxon>
        <taxon>Ixodidae</taxon>
        <taxon>Amblyomminae</taxon>
        <taxon>Amblyomma</taxon>
    </lineage>
</organism>
<dbReference type="CDD" id="cd02440">
    <property type="entry name" value="AdoMet_MTases"/>
    <property type="match status" value="2"/>
</dbReference>
<dbReference type="AlphaFoldDB" id="A0AAQ4FGU6"/>
<evidence type="ECO:0000259" key="1">
    <source>
        <dbReference type="Pfam" id="PF08241"/>
    </source>
</evidence>
<keyword evidence="3" id="KW-1185">Reference proteome</keyword>
<dbReference type="SUPFAM" id="SSF53335">
    <property type="entry name" value="S-adenosyl-L-methionine-dependent methyltransferases"/>
    <property type="match status" value="2"/>
</dbReference>
<evidence type="ECO:0000313" key="3">
    <source>
        <dbReference type="Proteomes" id="UP001321473"/>
    </source>
</evidence>
<dbReference type="EMBL" id="JARKHS020003199">
    <property type="protein sequence ID" value="KAK8785931.1"/>
    <property type="molecule type" value="Genomic_DNA"/>
</dbReference>
<dbReference type="InterPro" id="IPR029063">
    <property type="entry name" value="SAM-dependent_MTases_sf"/>
</dbReference>
<dbReference type="Proteomes" id="UP001321473">
    <property type="component" value="Unassembled WGS sequence"/>
</dbReference>
<evidence type="ECO:0000313" key="2">
    <source>
        <dbReference type="EMBL" id="KAK8785931.1"/>
    </source>
</evidence>
<accession>A0AAQ4FGU6</accession>
<dbReference type="Pfam" id="PF08241">
    <property type="entry name" value="Methyltransf_11"/>
    <property type="match status" value="2"/>
</dbReference>
<dbReference type="PANTHER" id="PTHR43861:SF1">
    <property type="entry name" value="TRANS-ACONITATE 2-METHYLTRANSFERASE"/>
    <property type="match status" value="1"/>
</dbReference>
<dbReference type="GO" id="GO:0008757">
    <property type="term" value="F:S-adenosylmethionine-dependent methyltransferase activity"/>
    <property type="evidence" value="ECO:0007669"/>
    <property type="project" value="InterPro"/>
</dbReference>
<reference evidence="2 3" key="1">
    <citation type="journal article" date="2023" name="Arcadia Sci">
        <title>De novo assembly of a long-read Amblyomma americanum tick genome.</title>
        <authorList>
            <person name="Chou S."/>
            <person name="Poskanzer K.E."/>
            <person name="Rollins M."/>
            <person name="Thuy-Boun P.S."/>
        </authorList>
    </citation>
    <scope>NUCLEOTIDE SEQUENCE [LARGE SCALE GENOMIC DNA]</scope>
    <source>
        <strain evidence="2">F_SG_1</strain>
        <tissue evidence="2">Salivary glands</tissue>
    </source>
</reference>
<dbReference type="PANTHER" id="PTHR43861">
    <property type="entry name" value="TRANS-ACONITATE 2-METHYLTRANSFERASE-RELATED"/>
    <property type="match status" value="1"/>
</dbReference>
<gene>
    <name evidence="2" type="ORF">V5799_007701</name>
</gene>
<dbReference type="InterPro" id="IPR013216">
    <property type="entry name" value="Methyltransf_11"/>
</dbReference>
<proteinExistence type="predicted"/>
<comment type="caution">
    <text evidence="2">The sequence shown here is derived from an EMBL/GenBank/DDBJ whole genome shotgun (WGS) entry which is preliminary data.</text>
</comment>
<name>A0AAQ4FGU6_AMBAM</name>
<protein>
    <recommendedName>
        <fullName evidence="1">Methyltransferase type 11 domain-containing protein</fullName>
    </recommendedName>
</protein>
<dbReference type="Gene3D" id="3.40.50.150">
    <property type="entry name" value="Vaccinia Virus protein VP39"/>
    <property type="match status" value="2"/>
</dbReference>
<feature type="domain" description="Methyltransferase type 11" evidence="1">
    <location>
        <begin position="194"/>
        <end position="294"/>
    </location>
</feature>